<gene>
    <name evidence="2" type="ORF">R3Q59_40860</name>
</gene>
<evidence type="ECO:0000313" key="3">
    <source>
        <dbReference type="Proteomes" id="UP001185737"/>
    </source>
</evidence>
<evidence type="ECO:0000313" key="2">
    <source>
        <dbReference type="EMBL" id="MDV6286830.1"/>
    </source>
</evidence>
<keyword evidence="3" id="KW-1185">Reference proteome</keyword>
<organism evidence="2 3">
    <name type="scientific">Rhodococcus jostii</name>
    <dbReference type="NCBI Taxonomy" id="132919"/>
    <lineage>
        <taxon>Bacteria</taxon>
        <taxon>Bacillati</taxon>
        <taxon>Actinomycetota</taxon>
        <taxon>Actinomycetes</taxon>
        <taxon>Mycobacteriales</taxon>
        <taxon>Nocardiaceae</taxon>
        <taxon>Rhodococcus</taxon>
    </lineage>
</organism>
<name>A0ABU4CTD9_RHOJO</name>
<reference evidence="2 3" key="1">
    <citation type="submission" date="2023-10" db="EMBL/GenBank/DDBJ databases">
        <title>Development of a sustainable strategy for remediation of hydrocarbon-contaminated territories based on the waste exchange concept.</title>
        <authorList>
            <person name="Krivoruchko A."/>
        </authorList>
    </citation>
    <scope>NUCLEOTIDE SEQUENCE [LARGE SCALE GENOMIC DNA]</scope>
    <source>
        <strain evidence="2 3">IEGM 60</strain>
    </source>
</reference>
<protein>
    <submittedName>
        <fullName evidence="2">Uncharacterized protein</fullName>
    </submittedName>
</protein>
<comment type="caution">
    <text evidence="2">The sequence shown here is derived from an EMBL/GenBank/DDBJ whole genome shotgun (WGS) entry which is preliminary data.</text>
</comment>
<feature type="compositionally biased region" description="Polar residues" evidence="1">
    <location>
        <begin position="35"/>
        <end position="51"/>
    </location>
</feature>
<dbReference type="EMBL" id="JAWLKA010000047">
    <property type="protein sequence ID" value="MDV6286830.1"/>
    <property type="molecule type" value="Genomic_DNA"/>
</dbReference>
<dbReference type="Proteomes" id="UP001185737">
    <property type="component" value="Unassembled WGS sequence"/>
</dbReference>
<sequence length="51" mass="5478">MSSLVTWWPPNVRKIGTTRAHGAANRRAAHHGTVINPNSTTNKAGTAQLTQ</sequence>
<evidence type="ECO:0000256" key="1">
    <source>
        <dbReference type="SAM" id="MobiDB-lite"/>
    </source>
</evidence>
<feature type="region of interest" description="Disordered" evidence="1">
    <location>
        <begin position="18"/>
        <end position="51"/>
    </location>
</feature>
<accession>A0ABU4CTD9</accession>
<dbReference type="RefSeq" id="WP_317571811.1">
    <property type="nucleotide sequence ID" value="NZ_JAWLKA010000047.1"/>
</dbReference>
<proteinExistence type="predicted"/>